<evidence type="ECO:0000313" key="1">
    <source>
        <dbReference type="EMBL" id="KAI6082149.1"/>
    </source>
</evidence>
<evidence type="ECO:0000313" key="2">
    <source>
        <dbReference type="Proteomes" id="UP001497680"/>
    </source>
</evidence>
<keyword evidence="2" id="KW-1185">Reference proteome</keyword>
<sequence>MDPSSGESNGISTKIINASLFRMGTKSMAQAYIMLGYKTHHALLEGVFDTPWNLLEQAAEATWPSVPGGPTSPRRPNSRADWDAIWGSYNAVTDLASPFAIELIKNYPEAKVVIVQRDFDSWWPSFRSQIRDTVMKQPLSGIQAFITYRILGVRPVHATTKIILGFFNARSRLEVDEKRAREVYDEYFRQIRELVPPERRLEYKMGSGWQPLCTFLGVEEPSLPFPRANERAANSQETNSRHLTIFSNGIKVVGPWILGAVVAGAAWFYFDAKAGTF</sequence>
<proteinExistence type="predicted"/>
<protein>
    <submittedName>
        <fullName evidence="1">Uncharacterized protein</fullName>
    </submittedName>
</protein>
<organism evidence="1 2">
    <name type="scientific">Hypoxylon rubiginosum</name>
    <dbReference type="NCBI Taxonomy" id="110542"/>
    <lineage>
        <taxon>Eukaryota</taxon>
        <taxon>Fungi</taxon>
        <taxon>Dikarya</taxon>
        <taxon>Ascomycota</taxon>
        <taxon>Pezizomycotina</taxon>
        <taxon>Sordariomycetes</taxon>
        <taxon>Xylariomycetidae</taxon>
        <taxon>Xylariales</taxon>
        <taxon>Hypoxylaceae</taxon>
        <taxon>Hypoxylon</taxon>
    </lineage>
</organism>
<reference evidence="1 2" key="1">
    <citation type="journal article" date="2022" name="New Phytol.">
        <title>Ecological generalism drives hyperdiversity of secondary metabolite gene clusters in xylarialean endophytes.</title>
        <authorList>
            <person name="Franco M.E.E."/>
            <person name="Wisecaver J.H."/>
            <person name="Arnold A.E."/>
            <person name="Ju Y.M."/>
            <person name="Slot J.C."/>
            <person name="Ahrendt S."/>
            <person name="Moore L.P."/>
            <person name="Eastman K.E."/>
            <person name="Scott K."/>
            <person name="Konkel Z."/>
            <person name="Mondo S.J."/>
            <person name="Kuo A."/>
            <person name="Hayes R.D."/>
            <person name="Haridas S."/>
            <person name="Andreopoulos B."/>
            <person name="Riley R."/>
            <person name="LaButti K."/>
            <person name="Pangilinan J."/>
            <person name="Lipzen A."/>
            <person name="Amirebrahimi M."/>
            <person name="Yan J."/>
            <person name="Adam C."/>
            <person name="Keymanesh K."/>
            <person name="Ng V."/>
            <person name="Louie K."/>
            <person name="Northen T."/>
            <person name="Drula E."/>
            <person name="Henrissat B."/>
            <person name="Hsieh H.M."/>
            <person name="Youens-Clark K."/>
            <person name="Lutzoni F."/>
            <person name="Miadlikowska J."/>
            <person name="Eastwood D.C."/>
            <person name="Hamelin R.C."/>
            <person name="Grigoriev I.V."/>
            <person name="U'Ren J.M."/>
        </authorList>
    </citation>
    <scope>NUCLEOTIDE SEQUENCE [LARGE SCALE GENOMIC DNA]</scope>
    <source>
        <strain evidence="1 2">ER1909</strain>
    </source>
</reference>
<name>A0ACC0CNZ2_9PEZI</name>
<comment type="caution">
    <text evidence="1">The sequence shown here is derived from an EMBL/GenBank/DDBJ whole genome shotgun (WGS) entry which is preliminary data.</text>
</comment>
<accession>A0ACC0CNZ2</accession>
<dbReference type="EMBL" id="MU394377">
    <property type="protein sequence ID" value="KAI6082149.1"/>
    <property type="molecule type" value="Genomic_DNA"/>
</dbReference>
<gene>
    <name evidence="1" type="ORF">F4821DRAFT_247760</name>
</gene>
<dbReference type="Proteomes" id="UP001497680">
    <property type="component" value="Unassembled WGS sequence"/>
</dbReference>